<evidence type="ECO:0000256" key="1">
    <source>
        <dbReference type="ARBA" id="ARBA00008383"/>
    </source>
</evidence>
<dbReference type="Proteomes" id="UP001174909">
    <property type="component" value="Unassembled WGS sequence"/>
</dbReference>
<dbReference type="InterPro" id="IPR023606">
    <property type="entry name" value="CoA-Trfase_III_dom_1_sf"/>
</dbReference>
<dbReference type="EMBL" id="CASHTH010000414">
    <property type="protein sequence ID" value="CAI8000695.1"/>
    <property type="molecule type" value="Genomic_DNA"/>
</dbReference>
<gene>
    <name evidence="3" type="ORF">GBAR_LOCUS3008</name>
</gene>
<accession>A0AA35R1M3</accession>
<dbReference type="InterPro" id="IPR003673">
    <property type="entry name" value="CoA-Trfase_fam_III"/>
</dbReference>
<evidence type="ECO:0000256" key="2">
    <source>
        <dbReference type="ARBA" id="ARBA00022679"/>
    </source>
</evidence>
<dbReference type="PANTHER" id="PTHR48207">
    <property type="entry name" value="SUCCINATE--HYDROXYMETHYLGLUTARATE COA-TRANSFERASE"/>
    <property type="match status" value="1"/>
</dbReference>
<organism evidence="3 4">
    <name type="scientific">Geodia barretti</name>
    <name type="common">Barrett's horny sponge</name>
    <dbReference type="NCBI Taxonomy" id="519541"/>
    <lineage>
        <taxon>Eukaryota</taxon>
        <taxon>Metazoa</taxon>
        <taxon>Porifera</taxon>
        <taxon>Demospongiae</taxon>
        <taxon>Heteroscleromorpha</taxon>
        <taxon>Tetractinellida</taxon>
        <taxon>Astrophorina</taxon>
        <taxon>Geodiidae</taxon>
        <taxon>Geodia</taxon>
    </lineage>
</organism>
<comment type="caution">
    <text evidence="3">The sequence shown here is derived from an EMBL/GenBank/DDBJ whole genome shotgun (WGS) entry which is preliminary data.</text>
</comment>
<dbReference type="AlphaFoldDB" id="A0AA35R1M3"/>
<dbReference type="InterPro" id="IPR044855">
    <property type="entry name" value="CoA-Trfase_III_dom3_sf"/>
</dbReference>
<dbReference type="Gene3D" id="3.30.1540.10">
    <property type="entry name" value="formyl-coa transferase, domain 3"/>
    <property type="match status" value="1"/>
</dbReference>
<protein>
    <submittedName>
        <fullName evidence="3">Succinyl-CoA--D-citramalate CoA-transferase</fullName>
    </submittedName>
</protein>
<keyword evidence="2" id="KW-0808">Transferase</keyword>
<name>A0AA35R1M3_GEOBA</name>
<keyword evidence="4" id="KW-1185">Reference proteome</keyword>
<evidence type="ECO:0000313" key="3">
    <source>
        <dbReference type="EMBL" id="CAI8000695.1"/>
    </source>
</evidence>
<evidence type="ECO:0000313" key="4">
    <source>
        <dbReference type="Proteomes" id="UP001174909"/>
    </source>
</evidence>
<dbReference type="PANTHER" id="PTHR48207:SF3">
    <property type="entry name" value="SUCCINATE--HYDROXYMETHYLGLUTARATE COA-TRANSFERASE"/>
    <property type="match status" value="1"/>
</dbReference>
<dbReference type="Gene3D" id="3.40.50.10540">
    <property type="entry name" value="Crotonobetainyl-coa:carnitine coa-transferase, domain 1"/>
    <property type="match status" value="1"/>
</dbReference>
<dbReference type="GO" id="GO:0008410">
    <property type="term" value="F:CoA-transferase activity"/>
    <property type="evidence" value="ECO:0007669"/>
    <property type="project" value="TreeGrafter"/>
</dbReference>
<sequence length="398" mass="43990">MQPLSGIRVLSVTVYLAGPFASMSLARLGAEVIKVEIPGRGDPGTHPRRNSDEDISTRFLKRTQGVKSVTLDLKTERGRELFLELAKQSDVVLENLAPGSLRRAGLGYEEVAAVNPGIVYASISGYGQTGPYKDKPAHDPQIQGMSGLMDINGEADGPRSRLKHAFADLCGALHAVYAITSALHQRRRTGLGQYIDISMLRATVATMGAGLMEYELTGRVPHPRGNYDPVMAPYGNYPCLGEDEWVSIAVRTEEEWRGLVKAIDNPDWAVEENFASRYARLGNRGELDERLSEWTRGRSAWEATELLQSCGVAAFPVLGAEGRLFNPHFRERGLYSDIEHPALGSEPVFNLMWQLSRTPPSIQRHAPLLGEHNRDVFCGLLGLDEAELSRLEEEQVIW</sequence>
<dbReference type="Pfam" id="PF02515">
    <property type="entry name" value="CoA_transf_3"/>
    <property type="match status" value="1"/>
</dbReference>
<dbReference type="InterPro" id="IPR050483">
    <property type="entry name" value="CoA-transferase_III_domain"/>
</dbReference>
<comment type="similarity">
    <text evidence="1">Belongs to the CoA-transferase III family.</text>
</comment>
<proteinExistence type="inferred from homology"/>
<reference evidence="3" key="1">
    <citation type="submission" date="2023-03" db="EMBL/GenBank/DDBJ databases">
        <authorList>
            <person name="Steffen K."/>
            <person name="Cardenas P."/>
        </authorList>
    </citation>
    <scope>NUCLEOTIDE SEQUENCE</scope>
</reference>
<dbReference type="SUPFAM" id="SSF89796">
    <property type="entry name" value="CoA-transferase family III (CaiB/BaiF)"/>
    <property type="match status" value="1"/>
</dbReference>